<name>A0A137P8E6_CONC2</name>
<dbReference type="Gene3D" id="3.20.10.10">
    <property type="entry name" value="D-amino Acid Aminotransferase, subunit A, domain 2"/>
    <property type="match status" value="1"/>
</dbReference>
<accession>A0A137P8E6</accession>
<evidence type="ECO:0008006" key="3">
    <source>
        <dbReference type="Google" id="ProtNLM"/>
    </source>
</evidence>
<evidence type="ECO:0000313" key="1">
    <source>
        <dbReference type="EMBL" id="KXN71287.1"/>
    </source>
</evidence>
<dbReference type="PANTHER" id="PTHR47703">
    <property type="entry name" value="D-AMINOACID AMINOTRANSFERASE-LIKE PLP-DEPENDENT ENZYMES SUPERFAMILY PROTEIN"/>
    <property type="match status" value="1"/>
</dbReference>
<dbReference type="InterPro" id="IPR036038">
    <property type="entry name" value="Aminotransferase-like"/>
</dbReference>
<proteinExistence type="predicted"/>
<sequence length="336" mass="38715">MAVLITTNQIIKNGLKLEAIKSDIGSTISNSPSNAQVNFKYDDLSFKLGNFPTSQFLTSFPRGVYTSARTVTPGRVFDLENHILRMYEGINSLKLKPDNFGGFKELKALRHTILEISKLGLQIYKTFVQEDIEQRLKLSYYLTLDANNLPLLAFHCDNLIIPTAESCEIEAQVGARVNPNTKDSKWVLDRQIMENTKRKTCNEVILLQKETGRLYEGLSSNFFVLVEDENAQLEVWCPPREDVLIGTIMRLVENLVNESRNLKWVYKHPDINDTSRWRGAFITSTSRLLFPVHTFYLNNENNDKIEFKEIHPELLKLKTKVNEFVLENSFNLEDFE</sequence>
<gene>
    <name evidence="1" type="ORF">CONCODRAFT_6017</name>
</gene>
<organism evidence="1 2">
    <name type="scientific">Conidiobolus coronatus (strain ATCC 28846 / CBS 209.66 / NRRL 28638)</name>
    <name type="common">Delacroixia coronata</name>
    <dbReference type="NCBI Taxonomy" id="796925"/>
    <lineage>
        <taxon>Eukaryota</taxon>
        <taxon>Fungi</taxon>
        <taxon>Fungi incertae sedis</taxon>
        <taxon>Zoopagomycota</taxon>
        <taxon>Entomophthoromycotina</taxon>
        <taxon>Entomophthoromycetes</taxon>
        <taxon>Entomophthorales</taxon>
        <taxon>Ancylistaceae</taxon>
        <taxon>Conidiobolus</taxon>
    </lineage>
</organism>
<dbReference type="SUPFAM" id="SSF56752">
    <property type="entry name" value="D-aminoacid aminotransferase-like PLP-dependent enzymes"/>
    <property type="match status" value="1"/>
</dbReference>
<dbReference type="OrthoDB" id="59470at2759"/>
<dbReference type="AlphaFoldDB" id="A0A137P8E6"/>
<dbReference type="InterPro" id="IPR043132">
    <property type="entry name" value="BCAT-like_C"/>
</dbReference>
<dbReference type="PANTHER" id="PTHR47703:SF2">
    <property type="entry name" value="D-AMINOACID AMINOTRANSFERASE-LIKE PLP-DEPENDENT ENZYMES SUPERFAMILY PROTEIN"/>
    <property type="match status" value="1"/>
</dbReference>
<keyword evidence="2" id="KW-1185">Reference proteome</keyword>
<dbReference type="Pfam" id="PF01063">
    <property type="entry name" value="Aminotran_4"/>
    <property type="match status" value="1"/>
</dbReference>
<dbReference type="GO" id="GO:0003824">
    <property type="term" value="F:catalytic activity"/>
    <property type="evidence" value="ECO:0007669"/>
    <property type="project" value="InterPro"/>
</dbReference>
<dbReference type="InterPro" id="IPR001544">
    <property type="entry name" value="Aminotrans_IV"/>
</dbReference>
<dbReference type="EMBL" id="KQ964478">
    <property type="protein sequence ID" value="KXN71287.1"/>
    <property type="molecule type" value="Genomic_DNA"/>
</dbReference>
<protein>
    <recommendedName>
        <fullName evidence="3">D-aminoacid aminotransferase-like PLP-dependent enzyme</fullName>
    </recommendedName>
</protein>
<reference evidence="1 2" key="1">
    <citation type="journal article" date="2015" name="Genome Biol. Evol.">
        <title>Phylogenomic analyses indicate that early fungi evolved digesting cell walls of algal ancestors of land plants.</title>
        <authorList>
            <person name="Chang Y."/>
            <person name="Wang S."/>
            <person name="Sekimoto S."/>
            <person name="Aerts A.L."/>
            <person name="Choi C."/>
            <person name="Clum A."/>
            <person name="LaButti K.M."/>
            <person name="Lindquist E.A."/>
            <person name="Yee Ngan C."/>
            <person name="Ohm R.A."/>
            <person name="Salamov A.A."/>
            <person name="Grigoriev I.V."/>
            <person name="Spatafora J.W."/>
            <person name="Berbee M.L."/>
        </authorList>
    </citation>
    <scope>NUCLEOTIDE SEQUENCE [LARGE SCALE GENOMIC DNA]</scope>
    <source>
        <strain evidence="1 2">NRRL 28638</strain>
    </source>
</reference>
<dbReference type="OMA" id="HAETKIT"/>
<dbReference type="Proteomes" id="UP000070444">
    <property type="component" value="Unassembled WGS sequence"/>
</dbReference>
<evidence type="ECO:0000313" key="2">
    <source>
        <dbReference type="Proteomes" id="UP000070444"/>
    </source>
</evidence>